<dbReference type="InterPro" id="IPR020845">
    <property type="entry name" value="AMP-binding_CS"/>
</dbReference>
<evidence type="ECO:0000313" key="17">
    <source>
        <dbReference type="EMBL" id="KAB0677970.1"/>
    </source>
</evidence>
<evidence type="ECO:0000256" key="6">
    <source>
        <dbReference type="ARBA" id="ARBA00022741"/>
    </source>
</evidence>
<comment type="subcellular location">
    <subcellularLocation>
        <location evidence="2">Membrane</location>
        <topology evidence="2">Peripheral membrane protein</topology>
    </subcellularLocation>
</comment>
<evidence type="ECO:0000256" key="14">
    <source>
        <dbReference type="ARBA" id="ARBA00042773"/>
    </source>
</evidence>
<dbReference type="RefSeq" id="WP_150971407.1">
    <property type="nucleotide sequence ID" value="NZ_VZDO01000014.1"/>
</dbReference>
<evidence type="ECO:0000256" key="10">
    <source>
        <dbReference type="ARBA" id="ARBA00023098"/>
    </source>
</evidence>
<dbReference type="PANTHER" id="PTHR43767:SF8">
    <property type="entry name" value="LONG-CHAIN-FATTY-ACID--COA LIGASE"/>
    <property type="match status" value="1"/>
</dbReference>
<comment type="cofactor">
    <cofactor evidence="1">
        <name>Mg(2+)</name>
        <dbReference type="ChEBI" id="CHEBI:18420"/>
    </cofactor>
</comment>
<keyword evidence="18" id="KW-1185">Reference proteome</keyword>
<feature type="domain" description="AMP-dependent synthetase/ligase" evidence="15">
    <location>
        <begin position="31"/>
        <end position="422"/>
    </location>
</feature>
<evidence type="ECO:0000259" key="15">
    <source>
        <dbReference type="Pfam" id="PF00501"/>
    </source>
</evidence>
<comment type="similarity">
    <text evidence="4">Belongs to the ATP-dependent AMP-binding enzyme family.</text>
</comment>
<dbReference type="CDD" id="cd05936">
    <property type="entry name" value="FC-FACS_FadD_like"/>
    <property type="match status" value="1"/>
</dbReference>
<keyword evidence="9" id="KW-0460">Magnesium</keyword>
<keyword evidence="6" id="KW-0547">Nucleotide-binding</keyword>
<evidence type="ECO:0000256" key="12">
    <source>
        <dbReference type="ARBA" id="ARBA00026121"/>
    </source>
</evidence>
<keyword evidence="8" id="KW-0067">ATP-binding</keyword>
<dbReference type="GO" id="GO:0005524">
    <property type="term" value="F:ATP binding"/>
    <property type="evidence" value="ECO:0007669"/>
    <property type="project" value="UniProtKB-KW"/>
</dbReference>
<protein>
    <recommendedName>
        <fullName evidence="13">Long-chain-fatty-acid--CoA ligase</fullName>
        <ecNumber evidence="12">6.2.1.3</ecNumber>
    </recommendedName>
    <alternativeName>
        <fullName evidence="14">Long-chain acyl-CoA synthetase</fullName>
    </alternativeName>
</protein>
<dbReference type="Pfam" id="PF00501">
    <property type="entry name" value="AMP-binding"/>
    <property type="match status" value="1"/>
</dbReference>
<evidence type="ECO:0000313" key="18">
    <source>
        <dbReference type="Proteomes" id="UP000432089"/>
    </source>
</evidence>
<evidence type="ECO:0000256" key="9">
    <source>
        <dbReference type="ARBA" id="ARBA00022842"/>
    </source>
</evidence>
<gene>
    <name evidence="17" type="ORF">F6X38_16175</name>
</gene>
<evidence type="ECO:0000256" key="7">
    <source>
        <dbReference type="ARBA" id="ARBA00022832"/>
    </source>
</evidence>
<dbReference type="GO" id="GO:0004467">
    <property type="term" value="F:long-chain fatty acid-CoA ligase activity"/>
    <property type="evidence" value="ECO:0007669"/>
    <property type="project" value="UniProtKB-EC"/>
</dbReference>
<keyword evidence="5" id="KW-0436">Ligase</keyword>
<evidence type="ECO:0000256" key="1">
    <source>
        <dbReference type="ARBA" id="ARBA00001946"/>
    </source>
</evidence>
<dbReference type="InterPro" id="IPR050237">
    <property type="entry name" value="ATP-dep_AMP-bd_enzyme"/>
</dbReference>
<dbReference type="AlphaFoldDB" id="A0A7V7PM57"/>
<dbReference type="FunFam" id="3.40.50.12780:FF:000003">
    <property type="entry name" value="Long-chain-fatty-acid--CoA ligase FadD"/>
    <property type="match status" value="1"/>
</dbReference>
<dbReference type="PROSITE" id="PS00455">
    <property type="entry name" value="AMP_BINDING"/>
    <property type="match status" value="1"/>
</dbReference>
<dbReference type="EMBL" id="VZDO01000014">
    <property type="protein sequence ID" value="KAB0677970.1"/>
    <property type="molecule type" value="Genomic_DNA"/>
</dbReference>
<comment type="caution">
    <text evidence="17">The sequence shown here is derived from an EMBL/GenBank/DDBJ whole genome shotgun (WGS) entry which is preliminary data.</text>
</comment>
<evidence type="ECO:0000256" key="2">
    <source>
        <dbReference type="ARBA" id="ARBA00004170"/>
    </source>
</evidence>
<dbReference type="Pfam" id="PF13193">
    <property type="entry name" value="AMP-binding_C"/>
    <property type="match status" value="1"/>
</dbReference>
<evidence type="ECO:0000256" key="8">
    <source>
        <dbReference type="ARBA" id="ARBA00022840"/>
    </source>
</evidence>
<dbReference type="InterPro" id="IPR000873">
    <property type="entry name" value="AMP-dep_synth/lig_dom"/>
</dbReference>
<proteinExistence type="inferred from homology"/>
<evidence type="ECO:0000256" key="3">
    <source>
        <dbReference type="ARBA" id="ARBA00005005"/>
    </source>
</evidence>
<dbReference type="Gene3D" id="3.30.300.30">
    <property type="match status" value="1"/>
</dbReference>
<dbReference type="EC" id="6.2.1.3" evidence="12"/>
<dbReference type="SUPFAM" id="SSF56801">
    <property type="entry name" value="Acetyl-CoA synthetase-like"/>
    <property type="match status" value="1"/>
</dbReference>
<sequence length="556" mass="60143">MSAPWLANYPPGVPATLPGVAYRSLAELMDEAFRRHASLAAFRFMGRNLSFTEIEVQSRCFAAYLQTLGLERGARVALMMPNVPQYPIAVAGVLRAGFVVVNTNPLYTPRELQHQLQDSGARVVVVLENMAATLAACIGATAVEHVIVTRVGDALRFPKGAVVNFAIRHVKRMVPAYDLPTAISWNGALRAGARATFAPPTLQPGDLAVLQYTGGTTGVAKGAMLTHGNIVAAALQAEAWHRPALDLIPEGERPMTVCALPLYHIFGFTVNMMLSMRTGGCNLLIPNPRDIAALLWDLRSVRFHSFPAVNTLFAAIARHPQASRVDWSSLKLSVGGGMAVQASVAERWRKVTGSAICEGYGLSETSPTIACNPVLSDTYTGAIGLPLPSTELRVVDEDGCELPLGQPGELAVRGPQVMAGYWNRPEETRAVMTADGFFRTGDIGLMDERGWFRIVDRKKDMINVSGFNVYPSEIEDVVLRLPGVAEAAVVGVPDAASGEAVKLFLVRGEPGLTEAAVRAHCRANLTNYKRPRAIEFRDELPKSNVGKVLRRALREE</sequence>
<dbReference type="InterPro" id="IPR025110">
    <property type="entry name" value="AMP-bd_C"/>
</dbReference>
<comment type="pathway">
    <text evidence="3">Lipid metabolism; fatty acid beta-oxidation.</text>
</comment>
<evidence type="ECO:0000256" key="5">
    <source>
        <dbReference type="ARBA" id="ARBA00022598"/>
    </source>
</evidence>
<evidence type="ECO:0000256" key="13">
    <source>
        <dbReference type="ARBA" id="ARBA00039545"/>
    </source>
</evidence>
<name>A0A7V7PM57_9HYPH</name>
<organism evidence="17 18">
    <name type="scientific">Plantimonas leprariae</name>
    <dbReference type="NCBI Taxonomy" id="2615207"/>
    <lineage>
        <taxon>Bacteria</taxon>
        <taxon>Pseudomonadati</taxon>
        <taxon>Pseudomonadota</taxon>
        <taxon>Alphaproteobacteria</taxon>
        <taxon>Hyphomicrobiales</taxon>
        <taxon>Aurantimonadaceae</taxon>
        <taxon>Plantimonas</taxon>
    </lineage>
</organism>
<feature type="domain" description="AMP-binding enzyme C-terminal" evidence="16">
    <location>
        <begin position="473"/>
        <end position="547"/>
    </location>
</feature>
<keyword evidence="7" id="KW-0276">Fatty acid metabolism</keyword>
<accession>A0A7V7PM57</accession>
<dbReference type="GO" id="GO:0016020">
    <property type="term" value="C:membrane"/>
    <property type="evidence" value="ECO:0007669"/>
    <property type="project" value="UniProtKB-SubCell"/>
</dbReference>
<keyword evidence="10" id="KW-0443">Lipid metabolism</keyword>
<reference evidence="17 18" key="1">
    <citation type="submission" date="2019-09" db="EMBL/GenBank/DDBJ databases">
        <title>YIM 132180 draft genome.</title>
        <authorList>
            <person name="Zhang K."/>
        </authorList>
    </citation>
    <scope>NUCLEOTIDE SEQUENCE [LARGE SCALE GENOMIC DNA]</scope>
    <source>
        <strain evidence="17 18">YIM 132180</strain>
    </source>
</reference>
<evidence type="ECO:0000256" key="11">
    <source>
        <dbReference type="ARBA" id="ARBA00023136"/>
    </source>
</evidence>
<evidence type="ECO:0000256" key="4">
    <source>
        <dbReference type="ARBA" id="ARBA00006432"/>
    </source>
</evidence>
<dbReference type="Gene3D" id="3.40.50.12780">
    <property type="entry name" value="N-terminal domain of ligase-like"/>
    <property type="match status" value="1"/>
</dbReference>
<dbReference type="PANTHER" id="PTHR43767">
    <property type="entry name" value="LONG-CHAIN-FATTY-ACID--COA LIGASE"/>
    <property type="match status" value="1"/>
</dbReference>
<dbReference type="InterPro" id="IPR045851">
    <property type="entry name" value="AMP-bd_C_sf"/>
</dbReference>
<evidence type="ECO:0000259" key="16">
    <source>
        <dbReference type="Pfam" id="PF13193"/>
    </source>
</evidence>
<dbReference type="Proteomes" id="UP000432089">
    <property type="component" value="Unassembled WGS sequence"/>
</dbReference>
<keyword evidence="11" id="KW-0472">Membrane</keyword>
<dbReference type="FunFam" id="3.30.300.30:FF:000006">
    <property type="entry name" value="Long-chain-fatty-acid--CoA ligase FadD"/>
    <property type="match status" value="1"/>
</dbReference>
<dbReference type="InterPro" id="IPR042099">
    <property type="entry name" value="ANL_N_sf"/>
</dbReference>